<sequence>MVQDSAVSHECDIQGVLRLHRGSQGTPSPSAAIYRSLSARFAPGPSCLLQLGSHQRRDNKQVHRTGPCTRYGADVSETRTMLTALPPPQRPEQKTRLSL</sequence>
<gene>
    <name evidence="1" type="ORF">MONAX_5E015175</name>
</gene>
<dbReference type="Proteomes" id="UP000335636">
    <property type="component" value="Unassembled WGS sequence"/>
</dbReference>
<evidence type="ECO:0000313" key="2">
    <source>
        <dbReference type="Proteomes" id="UP000335636"/>
    </source>
</evidence>
<protein>
    <submittedName>
        <fullName evidence="1">Uncharacterized protein</fullName>
    </submittedName>
</protein>
<keyword evidence="2" id="KW-1185">Reference proteome</keyword>
<reference evidence="1" key="1">
    <citation type="submission" date="2019-04" db="EMBL/GenBank/DDBJ databases">
        <authorList>
            <person name="Alioto T."/>
            <person name="Alioto T."/>
        </authorList>
    </citation>
    <scope>NUCLEOTIDE SEQUENCE [LARGE SCALE GENOMIC DNA]</scope>
</reference>
<dbReference type="AlphaFoldDB" id="A0A5E4CKH4"/>
<name>A0A5E4CKH4_MARMO</name>
<proteinExistence type="predicted"/>
<accession>A0A5E4CKH4</accession>
<comment type="caution">
    <text evidence="1">The sequence shown here is derived from an EMBL/GenBank/DDBJ whole genome shotgun (WGS) entry which is preliminary data.</text>
</comment>
<feature type="non-terminal residue" evidence="1">
    <location>
        <position position="99"/>
    </location>
</feature>
<organism evidence="1 2">
    <name type="scientific">Marmota monax</name>
    <name type="common">Woodchuck</name>
    <dbReference type="NCBI Taxonomy" id="9995"/>
    <lineage>
        <taxon>Eukaryota</taxon>
        <taxon>Metazoa</taxon>
        <taxon>Chordata</taxon>
        <taxon>Craniata</taxon>
        <taxon>Vertebrata</taxon>
        <taxon>Euteleostomi</taxon>
        <taxon>Mammalia</taxon>
        <taxon>Eutheria</taxon>
        <taxon>Euarchontoglires</taxon>
        <taxon>Glires</taxon>
        <taxon>Rodentia</taxon>
        <taxon>Sciuromorpha</taxon>
        <taxon>Sciuridae</taxon>
        <taxon>Xerinae</taxon>
        <taxon>Marmotini</taxon>
        <taxon>Marmota</taxon>
    </lineage>
</organism>
<evidence type="ECO:0000313" key="1">
    <source>
        <dbReference type="EMBL" id="VTJ82365.1"/>
    </source>
</evidence>
<dbReference type="EMBL" id="CABDUW010001531">
    <property type="protein sequence ID" value="VTJ82365.1"/>
    <property type="molecule type" value="Genomic_DNA"/>
</dbReference>